<dbReference type="Proteomes" id="UP000239446">
    <property type="component" value="Unassembled WGS sequence"/>
</dbReference>
<dbReference type="OrthoDB" id="9757559at2"/>
<evidence type="ECO:0000313" key="8">
    <source>
        <dbReference type="Proteomes" id="UP000239446"/>
    </source>
</evidence>
<sequence length="947" mass="106161">MAKPGNQQSLERDMVNAVSETMAEAMPESRELHPEVTMDSKLDSDLGLDSLTRAELLVSVERKFGVQLPEQLLSEADTPRDILEEVMRLKGEPPATPAQDDQIQDQDPDTALDSGEQNREHFSVPDFDTFQQALSWHAREHPERTYLHWVKSYDDVQSLTFGDLHKGALRVANGLFQHDIEQRDTIALMLPTSHDYFYSFMGALYANAIPVPLYPPMRASAIEEHLKRQAAILNNAQARIMITVPEARKLAAVIKGMVPSLEHVLTLDELWAKPLDRPVSGTKSDDIAFLQYTSGSTGNPKGVILSHANLFANIGAGNEVLNADQHDVFVSWLPLYHDMGLIGTCLSSLWYGMHLVIMSPLLFLTRPHYWLWAIDRFGGTLSPSPNFGYELCLKRIKDEEMEGLDLSSWRHAFNGAETVSPDTVNRFIERFSQWGFKANAMAPVYGLAENCVALVFPEKTREPVIDTIDRERFQKDGEATPASPDDTTALRIVCCGKAIPHHYIRIVDNDGYELDERQEGNLQFTGPSATRGYYRNEDDTNELFDGQWLNTGDRGYIANGELYLSGRNKDLIVRAGRNIYPSEIEEAVGELDLVRSGCVAAFASGLGESSGERLIVVAETREKDEKKLAEVKDKIHRIAMDALDIEVDEVLMVRPHTVPKTSSGKLRRNDCRLRYERGELENDNEPVWRQLIRLTRGTWRQQASQNLRSIGRKLYSGWAWAVLGLIAVPAWALINILPGFSLRWRIAHWAGRLLALLTGTRLDVQTSDRLRNLPEGCVLVANHSSYLDALTLAAAIPEPVSFVAKAELMNVRFLKRFLTRLGIEPVERGDARSSVGDSRRIAESAKGRRLLFFPEGSFDAAPGLRPFHMGAFMTAAAMKQEVIPLAIKGTRRKLPADRWNPRPGPLNVTVGDPIEPEGDDWKSAVQLRDRARKAILEMTGEPDRLAH</sequence>
<dbReference type="PROSITE" id="PS50075">
    <property type="entry name" value="CARRIER"/>
    <property type="match status" value="1"/>
</dbReference>
<dbReference type="GO" id="GO:0016746">
    <property type="term" value="F:acyltransferase activity"/>
    <property type="evidence" value="ECO:0007669"/>
    <property type="project" value="InterPro"/>
</dbReference>
<dbReference type="GO" id="GO:0071766">
    <property type="term" value="P:Actinobacterium-type cell wall biogenesis"/>
    <property type="evidence" value="ECO:0007669"/>
    <property type="project" value="UniProtKB-ARBA"/>
</dbReference>
<dbReference type="InterPro" id="IPR042099">
    <property type="entry name" value="ANL_N_sf"/>
</dbReference>
<gene>
    <name evidence="7" type="ORF">B0H24_102340</name>
    <name evidence="6" type="ORF">BY455_12340</name>
</gene>
<dbReference type="GO" id="GO:0006633">
    <property type="term" value="P:fatty acid biosynthetic process"/>
    <property type="evidence" value="ECO:0007669"/>
    <property type="project" value="TreeGrafter"/>
</dbReference>
<evidence type="ECO:0000256" key="3">
    <source>
        <dbReference type="SAM" id="MobiDB-lite"/>
    </source>
</evidence>
<dbReference type="EMBL" id="PTIU01000023">
    <property type="protein sequence ID" value="PPK53863.1"/>
    <property type="molecule type" value="Genomic_DNA"/>
</dbReference>
<dbReference type="Pfam" id="PF00501">
    <property type="entry name" value="AMP-binding"/>
    <property type="match status" value="1"/>
</dbReference>
<comment type="caution">
    <text evidence="7">The sequence shown here is derived from an EMBL/GenBank/DDBJ whole genome shotgun (WGS) entry which is preliminary data.</text>
</comment>
<dbReference type="GO" id="GO:0016874">
    <property type="term" value="F:ligase activity"/>
    <property type="evidence" value="ECO:0007669"/>
    <property type="project" value="UniProtKB-KW"/>
</dbReference>
<feature type="region of interest" description="Disordered" evidence="3">
    <location>
        <begin position="92"/>
        <end position="117"/>
    </location>
</feature>
<evidence type="ECO:0000256" key="1">
    <source>
        <dbReference type="ARBA" id="ARBA00006432"/>
    </source>
</evidence>
<dbReference type="CDD" id="cd05931">
    <property type="entry name" value="FAAL"/>
    <property type="match status" value="1"/>
</dbReference>
<keyword evidence="4" id="KW-1133">Transmembrane helix</keyword>
<dbReference type="Gene3D" id="3.40.50.12780">
    <property type="entry name" value="N-terminal domain of ligase-like"/>
    <property type="match status" value="1"/>
</dbReference>
<dbReference type="Gene3D" id="1.10.1200.10">
    <property type="entry name" value="ACP-like"/>
    <property type="match status" value="1"/>
</dbReference>
<dbReference type="InterPro" id="IPR020845">
    <property type="entry name" value="AMP-binding_CS"/>
</dbReference>
<evidence type="ECO:0000313" key="6">
    <source>
        <dbReference type="EMBL" id="PPK50588.1"/>
    </source>
</evidence>
<dbReference type="GO" id="GO:0005886">
    <property type="term" value="C:plasma membrane"/>
    <property type="evidence" value="ECO:0007669"/>
    <property type="project" value="TreeGrafter"/>
</dbReference>
<dbReference type="Pfam" id="PF01553">
    <property type="entry name" value="Acyltransferase"/>
    <property type="match status" value="1"/>
</dbReference>
<keyword evidence="4" id="KW-0812">Transmembrane</keyword>
<dbReference type="SUPFAM" id="SSF56801">
    <property type="entry name" value="Acetyl-CoA synthetase-like"/>
    <property type="match status" value="1"/>
</dbReference>
<keyword evidence="4" id="KW-0472">Membrane</keyword>
<keyword evidence="2" id="KW-0436">Ligase</keyword>
<comment type="similarity">
    <text evidence="1">Belongs to the ATP-dependent AMP-binding enzyme family.</text>
</comment>
<dbReference type="PROSITE" id="PS00455">
    <property type="entry name" value="AMP_BINDING"/>
    <property type="match status" value="1"/>
</dbReference>
<dbReference type="InterPro" id="IPR000873">
    <property type="entry name" value="AMP-dep_synth/lig_dom"/>
</dbReference>
<dbReference type="PANTHER" id="PTHR22754:SF32">
    <property type="entry name" value="DISCO-INTERACTING PROTEIN 2"/>
    <property type="match status" value="1"/>
</dbReference>
<name>A0A2S6G418_9GAMM</name>
<proteinExistence type="inferred from homology"/>
<keyword evidence="9" id="KW-1185">Reference proteome</keyword>
<accession>A0A2S6G418</accession>
<dbReference type="GO" id="GO:0070566">
    <property type="term" value="F:adenylyltransferase activity"/>
    <property type="evidence" value="ECO:0007669"/>
    <property type="project" value="TreeGrafter"/>
</dbReference>
<protein>
    <submittedName>
        <fullName evidence="7">Acyl carrier protein</fullName>
    </submittedName>
</protein>
<dbReference type="InterPro" id="IPR002123">
    <property type="entry name" value="Plipid/glycerol_acylTrfase"/>
</dbReference>
<dbReference type="CDD" id="cd07989">
    <property type="entry name" value="LPLAT_AGPAT-like"/>
    <property type="match status" value="1"/>
</dbReference>
<feature type="domain" description="Carrier" evidence="5">
    <location>
        <begin position="9"/>
        <end position="90"/>
    </location>
</feature>
<dbReference type="Pfam" id="PF00550">
    <property type="entry name" value="PP-binding"/>
    <property type="match status" value="1"/>
</dbReference>
<dbReference type="InterPro" id="IPR040097">
    <property type="entry name" value="FAAL/FAAC"/>
</dbReference>
<dbReference type="Proteomes" id="UP000239648">
    <property type="component" value="Unassembled WGS sequence"/>
</dbReference>
<reference evidence="6 9" key="1">
    <citation type="submission" date="2018-02" db="EMBL/GenBank/DDBJ databases">
        <title>Deep subsurface shale carbon reservoir microbial communities from Ohio and West Virginia, USA.</title>
        <authorList>
            <person name="Wrighton K."/>
        </authorList>
    </citation>
    <scope>NUCLEOTIDE SEQUENCE [LARGE SCALE GENOMIC DNA]</scope>
    <source>
        <strain evidence="6 9">UTICA-S1B6</strain>
    </source>
</reference>
<dbReference type="SUPFAM" id="SSF69593">
    <property type="entry name" value="Glycerol-3-phosphate (1)-acyltransferase"/>
    <property type="match status" value="1"/>
</dbReference>
<evidence type="ECO:0000256" key="4">
    <source>
        <dbReference type="SAM" id="Phobius"/>
    </source>
</evidence>
<evidence type="ECO:0000313" key="7">
    <source>
        <dbReference type="EMBL" id="PPK53863.1"/>
    </source>
</evidence>
<feature type="region of interest" description="Disordered" evidence="3">
    <location>
        <begin position="895"/>
        <end position="921"/>
    </location>
</feature>
<evidence type="ECO:0000259" key="5">
    <source>
        <dbReference type="PROSITE" id="PS50075"/>
    </source>
</evidence>
<dbReference type="SMART" id="SM00563">
    <property type="entry name" value="PlsC"/>
    <property type="match status" value="1"/>
</dbReference>
<dbReference type="InterPro" id="IPR045851">
    <property type="entry name" value="AMP-bd_C_sf"/>
</dbReference>
<dbReference type="EMBL" id="PTIT01000023">
    <property type="protein sequence ID" value="PPK50588.1"/>
    <property type="molecule type" value="Genomic_DNA"/>
</dbReference>
<feature type="transmembrane region" description="Helical" evidence="4">
    <location>
        <begin position="717"/>
        <end position="737"/>
    </location>
</feature>
<evidence type="ECO:0000313" key="9">
    <source>
        <dbReference type="Proteomes" id="UP000239648"/>
    </source>
</evidence>
<dbReference type="InterPro" id="IPR036736">
    <property type="entry name" value="ACP-like_sf"/>
</dbReference>
<dbReference type="AlphaFoldDB" id="A0A2S6G418"/>
<dbReference type="InterPro" id="IPR009081">
    <property type="entry name" value="PP-bd_ACP"/>
</dbReference>
<organism evidence="7 8">
    <name type="scientific">Marinobacter persicus</name>
    <dbReference type="NCBI Taxonomy" id="930118"/>
    <lineage>
        <taxon>Bacteria</taxon>
        <taxon>Pseudomonadati</taxon>
        <taxon>Pseudomonadota</taxon>
        <taxon>Gammaproteobacteria</taxon>
        <taxon>Pseudomonadales</taxon>
        <taxon>Marinobacteraceae</taxon>
        <taxon>Marinobacter</taxon>
    </lineage>
</organism>
<dbReference type="PANTHER" id="PTHR22754">
    <property type="entry name" value="DISCO-INTERACTING PROTEIN 2 DIP2 -RELATED"/>
    <property type="match status" value="1"/>
</dbReference>
<dbReference type="SUPFAM" id="SSF47336">
    <property type="entry name" value="ACP-like"/>
    <property type="match status" value="1"/>
</dbReference>
<evidence type="ECO:0000256" key="2">
    <source>
        <dbReference type="ARBA" id="ARBA00022598"/>
    </source>
</evidence>
<dbReference type="RefSeq" id="WP_104416916.1">
    <property type="nucleotide sequence ID" value="NZ_PTIT01000023.1"/>
</dbReference>
<dbReference type="Gene3D" id="3.30.300.30">
    <property type="match status" value="1"/>
</dbReference>
<dbReference type="FunFam" id="3.40.50.12780:FF:000013">
    <property type="entry name" value="Long-chain-fatty-acid--AMP ligase FadD32"/>
    <property type="match status" value="1"/>
</dbReference>
<reference evidence="7 8" key="2">
    <citation type="submission" date="2018-02" db="EMBL/GenBank/DDBJ databases">
        <title>Subsurface microbial communities from deep shales in Ohio and West Virginia, USA.</title>
        <authorList>
            <person name="Wrighton K."/>
        </authorList>
    </citation>
    <scope>NUCLEOTIDE SEQUENCE [LARGE SCALE GENOMIC DNA]</scope>
    <source>
        <strain evidence="7 8">UTICA-S1B9</strain>
    </source>
</reference>